<organism evidence="2">
    <name type="scientific">Longilinea arvoryzae</name>
    <dbReference type="NCBI Taxonomy" id="360412"/>
    <lineage>
        <taxon>Bacteria</taxon>
        <taxon>Bacillati</taxon>
        <taxon>Chloroflexota</taxon>
        <taxon>Anaerolineae</taxon>
        <taxon>Anaerolineales</taxon>
        <taxon>Anaerolineaceae</taxon>
        <taxon>Longilinea</taxon>
    </lineage>
</organism>
<accession>A0A0S7BBE6</accession>
<dbReference type="InterPro" id="IPR001173">
    <property type="entry name" value="Glyco_trans_2-like"/>
</dbReference>
<dbReference type="SUPFAM" id="SSF53448">
    <property type="entry name" value="Nucleotide-diphospho-sugar transferases"/>
    <property type="match status" value="1"/>
</dbReference>
<dbReference type="Proteomes" id="UP000055060">
    <property type="component" value="Unassembled WGS sequence"/>
</dbReference>
<gene>
    <name evidence="2" type="ORF">LARV_02763</name>
</gene>
<reference evidence="2" key="1">
    <citation type="submission" date="2015-07" db="EMBL/GenBank/DDBJ databases">
        <title>Draft Genome Sequences of Anaerolinea thermolimosa IMO-1, Bellilinea caldifistulae GOMI-1, Leptolinea tardivitalis YMTK-2, Levilinea saccharolytica KIBI-1,Longilinea arvoryzae KOME-1, Previously Described as Members of the Anaerolineaceae (Chloroflexi).</title>
        <authorList>
            <person name="Sekiguchi Y."/>
            <person name="Ohashi A."/>
            <person name="Matsuura N."/>
            <person name="Tourlousse M.D."/>
        </authorList>
    </citation>
    <scope>NUCLEOTIDE SEQUENCE [LARGE SCALE GENOMIC DNA]</scope>
    <source>
        <strain evidence="2">KOME-1</strain>
    </source>
</reference>
<keyword evidence="2" id="KW-0808">Transferase</keyword>
<feature type="domain" description="Glycosyltransferase 2-like" evidence="1">
    <location>
        <begin position="22"/>
        <end position="141"/>
    </location>
</feature>
<protein>
    <submittedName>
        <fullName evidence="2">Glycosyltransferase</fullName>
    </submittedName>
</protein>
<dbReference type="EMBL" id="DF967972">
    <property type="protein sequence ID" value="GAP14983.1"/>
    <property type="molecule type" value="Genomic_DNA"/>
</dbReference>
<dbReference type="CDD" id="cd04179">
    <property type="entry name" value="DPM_DPG-synthase_like"/>
    <property type="match status" value="1"/>
</dbReference>
<dbReference type="OrthoDB" id="9810303at2"/>
<dbReference type="InterPro" id="IPR029044">
    <property type="entry name" value="Nucleotide-diphossugar_trans"/>
</dbReference>
<proteinExistence type="predicted"/>
<sequence length="239" mass="26890">MVSGYNLRMSSPSPVKPNILALIPAFNEEVGVADVIHGASKYLPVLVVDDGSHDRTAQIAEEAGAVVLRQVPNQGKGAAMRAGFQYALQNGYAGVITLDADRQHNPDEIPIFFDCYTQTQADLIIGARDFRKMPIVRRCSNTIGRVMFSWALGQKDRDNQSGYRFISNRLMEKLIGSTERGFEFEVEMLAVCVKLGYRLEWVTIQTIYAGEKSHIVPLRHIVNWFRIIAKTRRIMRTSN</sequence>
<dbReference type="Pfam" id="PF00535">
    <property type="entry name" value="Glycos_transf_2"/>
    <property type="match status" value="1"/>
</dbReference>
<dbReference type="InterPro" id="IPR050256">
    <property type="entry name" value="Glycosyltransferase_2"/>
</dbReference>
<dbReference type="GO" id="GO:0016740">
    <property type="term" value="F:transferase activity"/>
    <property type="evidence" value="ECO:0007669"/>
    <property type="project" value="UniProtKB-KW"/>
</dbReference>
<dbReference type="PANTHER" id="PTHR48090">
    <property type="entry name" value="UNDECAPRENYL-PHOSPHATE 4-DEOXY-4-FORMAMIDO-L-ARABINOSE TRANSFERASE-RELATED"/>
    <property type="match status" value="1"/>
</dbReference>
<evidence type="ECO:0000313" key="2">
    <source>
        <dbReference type="EMBL" id="GAP14983.1"/>
    </source>
</evidence>
<keyword evidence="3" id="KW-1185">Reference proteome</keyword>
<evidence type="ECO:0000313" key="3">
    <source>
        <dbReference type="Proteomes" id="UP000055060"/>
    </source>
</evidence>
<dbReference type="AlphaFoldDB" id="A0A0S7BBE6"/>
<dbReference type="Gene3D" id="3.90.550.10">
    <property type="entry name" value="Spore Coat Polysaccharide Biosynthesis Protein SpsA, Chain A"/>
    <property type="match status" value="1"/>
</dbReference>
<name>A0A0S7BBE6_9CHLR</name>
<dbReference type="STRING" id="360412.LARV_02763"/>
<evidence type="ECO:0000259" key="1">
    <source>
        <dbReference type="Pfam" id="PF00535"/>
    </source>
</evidence>
<dbReference type="PANTHER" id="PTHR48090:SF7">
    <property type="entry name" value="RFBJ PROTEIN"/>
    <property type="match status" value="1"/>
</dbReference>